<organism evidence="1 2">
    <name type="scientific">Trichinella pseudospiralis</name>
    <name type="common">Parasitic roundworm</name>
    <dbReference type="NCBI Taxonomy" id="6337"/>
    <lineage>
        <taxon>Eukaryota</taxon>
        <taxon>Metazoa</taxon>
        <taxon>Ecdysozoa</taxon>
        <taxon>Nematoda</taxon>
        <taxon>Enoplea</taxon>
        <taxon>Dorylaimia</taxon>
        <taxon>Trichinellida</taxon>
        <taxon>Trichinellidae</taxon>
        <taxon>Trichinella</taxon>
    </lineage>
</organism>
<comment type="caution">
    <text evidence="1">The sequence shown here is derived from an EMBL/GenBank/DDBJ whole genome shotgun (WGS) entry which is preliminary data.</text>
</comment>
<protein>
    <submittedName>
        <fullName evidence="1">Uncharacterized protein</fullName>
    </submittedName>
</protein>
<dbReference type="Proteomes" id="UP000054815">
    <property type="component" value="Unassembled WGS sequence"/>
</dbReference>
<accession>A0A0V0XHU9</accession>
<gene>
    <name evidence="1" type="ORF">T4E_2912</name>
</gene>
<sequence>MVECERMQILFNHRPALLVLIAGVHHFSVAFDESQQRFLEKHKQHPVEQIACCSRGDENQPPPQEQKRPLVEHVDHQHALDTVTVQIAQQAYFEIAQCYSGKMARPLPMVSVDQIAQNCHTPQLIFRCQERVEQEKLTDGVDKICKFYAQIQHRDLVTIFVEQFASENSTV</sequence>
<dbReference type="AlphaFoldDB" id="A0A0V0XHU9"/>
<evidence type="ECO:0000313" key="2">
    <source>
        <dbReference type="Proteomes" id="UP000054815"/>
    </source>
</evidence>
<dbReference type="EMBL" id="JYDU01000279">
    <property type="protein sequence ID" value="KRX87549.1"/>
    <property type="molecule type" value="Genomic_DNA"/>
</dbReference>
<name>A0A0V0XHU9_TRIPS</name>
<proteinExistence type="predicted"/>
<reference evidence="1 2" key="1">
    <citation type="submission" date="2015-01" db="EMBL/GenBank/DDBJ databases">
        <title>Evolution of Trichinella species and genotypes.</title>
        <authorList>
            <person name="Korhonen P.K."/>
            <person name="Edoardo P."/>
            <person name="Giuseppe L.R."/>
            <person name="Gasser R.B."/>
        </authorList>
    </citation>
    <scope>NUCLEOTIDE SEQUENCE [LARGE SCALE GENOMIC DNA]</scope>
    <source>
        <strain evidence="1">ISS141</strain>
    </source>
</reference>
<evidence type="ECO:0000313" key="1">
    <source>
        <dbReference type="EMBL" id="KRX87549.1"/>
    </source>
</evidence>